<dbReference type="Pfam" id="PF01081">
    <property type="entry name" value="Aldolase"/>
    <property type="match status" value="1"/>
</dbReference>
<sequence>MSYHKDRKKVREALIESGVVVVMNKKHVTNPQDMITTMWEVYQAGFVAETTFRIDAGILREAMKELTGMREESPKEKPFILGCGSVINPDELEQAIDMGFDMIVAPGNVMGGHGEGAEFVKITREAEVFSAPAILTPTELQYFIERPDGLEPDAIKVFPAGVHGASGIGGLLAPYVRDRHEGRIIMPTGGVNSETAAAFRKSISAAGYIPVLGMSAPLALVAGEKKPGDAETIRKSLQQFKESMAE</sequence>
<evidence type="ECO:0000313" key="1">
    <source>
        <dbReference type="EMBL" id="HGY55335.1"/>
    </source>
</evidence>
<dbReference type="EMBL" id="DRQG01000062">
    <property type="protein sequence ID" value="HGY55335.1"/>
    <property type="molecule type" value="Genomic_DNA"/>
</dbReference>
<comment type="caution">
    <text evidence="1">The sequence shown here is derived from an EMBL/GenBank/DDBJ whole genome shotgun (WGS) entry which is preliminary data.</text>
</comment>
<proteinExistence type="predicted"/>
<dbReference type="GO" id="GO:0016829">
    <property type="term" value="F:lyase activity"/>
    <property type="evidence" value="ECO:0007669"/>
    <property type="project" value="InterPro"/>
</dbReference>
<dbReference type="AlphaFoldDB" id="A0A7V4TZS7"/>
<protein>
    <submittedName>
        <fullName evidence="1">Bifunctional 4-hydroxy-2-oxoglutarate aldolase/2-dehydro-3-deoxy-phosphogluconate aldolase</fullName>
    </submittedName>
</protein>
<name>A0A7V4TZS7_CALAY</name>
<dbReference type="Gene3D" id="3.20.20.70">
    <property type="entry name" value="Aldolase class I"/>
    <property type="match status" value="1"/>
</dbReference>
<dbReference type="SUPFAM" id="SSF51569">
    <property type="entry name" value="Aldolase"/>
    <property type="match status" value="1"/>
</dbReference>
<accession>A0A7V4TZS7</accession>
<organism evidence="1">
    <name type="scientific">Caldithrix abyssi</name>
    <dbReference type="NCBI Taxonomy" id="187145"/>
    <lineage>
        <taxon>Bacteria</taxon>
        <taxon>Pseudomonadati</taxon>
        <taxon>Calditrichota</taxon>
        <taxon>Calditrichia</taxon>
        <taxon>Calditrichales</taxon>
        <taxon>Calditrichaceae</taxon>
        <taxon>Caldithrix</taxon>
    </lineage>
</organism>
<gene>
    <name evidence="1" type="ORF">ENK44_06530</name>
</gene>
<dbReference type="InterPro" id="IPR000887">
    <property type="entry name" value="Aldlse_KDPG_KHG"/>
</dbReference>
<dbReference type="InterPro" id="IPR013785">
    <property type="entry name" value="Aldolase_TIM"/>
</dbReference>
<reference evidence="1" key="1">
    <citation type="journal article" date="2020" name="mSystems">
        <title>Genome- and Community-Level Interaction Insights into Carbon Utilization and Element Cycling Functions of Hydrothermarchaeota in Hydrothermal Sediment.</title>
        <authorList>
            <person name="Zhou Z."/>
            <person name="Liu Y."/>
            <person name="Xu W."/>
            <person name="Pan J."/>
            <person name="Luo Z.H."/>
            <person name="Li M."/>
        </authorList>
    </citation>
    <scope>NUCLEOTIDE SEQUENCE [LARGE SCALE GENOMIC DNA]</scope>
    <source>
        <strain evidence="1">HyVt-577</strain>
    </source>
</reference>
<dbReference type="CDD" id="cd00452">
    <property type="entry name" value="KDPG_aldolase"/>
    <property type="match status" value="1"/>
</dbReference>
<dbReference type="Proteomes" id="UP000885779">
    <property type="component" value="Unassembled WGS sequence"/>
</dbReference>